<keyword evidence="3" id="KW-1185">Reference proteome</keyword>
<dbReference type="OrthoDB" id="1918at2759"/>
<organism evidence="2 3">
    <name type="scientific">Bathycoccus prasinos</name>
    <dbReference type="NCBI Taxonomy" id="41875"/>
    <lineage>
        <taxon>Eukaryota</taxon>
        <taxon>Viridiplantae</taxon>
        <taxon>Chlorophyta</taxon>
        <taxon>Mamiellophyceae</taxon>
        <taxon>Mamiellales</taxon>
        <taxon>Bathycoccaceae</taxon>
        <taxon>Bathycoccus</taxon>
    </lineage>
</organism>
<feature type="region of interest" description="Disordered" evidence="1">
    <location>
        <begin position="41"/>
        <end position="74"/>
    </location>
</feature>
<dbReference type="Proteomes" id="UP000198341">
    <property type="component" value="Chromosome 9"/>
</dbReference>
<evidence type="ECO:0000256" key="1">
    <source>
        <dbReference type="SAM" id="MobiDB-lite"/>
    </source>
</evidence>
<dbReference type="Gene3D" id="2.60.40.640">
    <property type="match status" value="1"/>
</dbReference>
<proteinExistence type="predicted"/>
<dbReference type="GeneID" id="19013722"/>
<dbReference type="EMBL" id="FO082270">
    <property type="protein sequence ID" value="CCO66459.1"/>
    <property type="molecule type" value="Genomic_DNA"/>
</dbReference>
<dbReference type="RefSeq" id="XP_007510899.1">
    <property type="nucleotide sequence ID" value="XM_007510837.1"/>
</dbReference>
<feature type="region of interest" description="Disordered" evidence="1">
    <location>
        <begin position="216"/>
        <end position="267"/>
    </location>
</feature>
<feature type="compositionally biased region" description="Polar residues" evidence="1">
    <location>
        <begin position="51"/>
        <end position="69"/>
    </location>
</feature>
<evidence type="ECO:0000313" key="2">
    <source>
        <dbReference type="EMBL" id="CCO66459.1"/>
    </source>
</evidence>
<protein>
    <submittedName>
        <fullName evidence="2">Uncharacterized protein</fullName>
    </submittedName>
</protein>
<dbReference type="PANTHER" id="PTHR12507">
    <property type="entry name" value="REDUCED GROWTH PHENOTYPE 1 RGP1, YEAST -RELATED"/>
    <property type="match status" value="1"/>
</dbReference>
<gene>
    <name evidence="2" type="ORF">Bathy09g02150</name>
</gene>
<dbReference type="KEGG" id="bpg:Bathy09g02150"/>
<reference evidence="2 3" key="1">
    <citation type="submission" date="2011-10" db="EMBL/GenBank/DDBJ databases">
        <authorList>
            <person name="Genoscope - CEA"/>
        </authorList>
    </citation>
    <scope>NUCLEOTIDE SEQUENCE [LARGE SCALE GENOMIC DNA]</scope>
    <source>
        <strain evidence="2 3">RCC 1105</strain>
    </source>
</reference>
<dbReference type="InterPro" id="IPR014848">
    <property type="entry name" value="Rgp1"/>
</dbReference>
<name>K8FI54_9CHLO</name>
<dbReference type="InterPro" id="IPR014752">
    <property type="entry name" value="Arrestin-like_C"/>
</dbReference>
<accession>K8FI54</accession>
<dbReference type="AlphaFoldDB" id="K8FI54"/>
<evidence type="ECO:0000313" key="3">
    <source>
        <dbReference type="Proteomes" id="UP000198341"/>
    </source>
</evidence>
<sequence length="465" mass="51218">MFPSSSKVKLFADLGDRARVTPGKESVVKLVVSLGDGYDATHHRGDGATAGAQSRSGGPHHQSPTQRTNETNDDVSFLPFVETIEVEWRGIERLNPVWVQPPRGTSTSSNAMHNSLKSGERFIARSPPGSVLENVLLRPNERHVLKFTIQIPPGLPPTYRGQICRYYYCVIFSCKLRGEMEPVVIEMPLKVHAGPKPPKSLSGTPRFEDLRISESFNSSGNHSVSGSNNNNNNNNNNNSSSNPAARSGPVTPRGVLPSWSDRSSDTWGDDVELRQATLQGGDADESLREILEMSKMQKSQQRTYAITTGNKFICKITPANPLPVVACGELVSCVFDFENTKPESMEAMPVQSYSWTLETEEIALSSIEGGGSSNSSSNSNGGADSSKLPVLRKIWAEGSERCIERIRRTFFSASVPLEAPGSFRTTKMELAWVLRFEFNVGSDKVEWRYPIEVMSRTYAKKSRAI</sequence>
<dbReference type="STRING" id="41875.K8FI54"/>
<feature type="compositionally biased region" description="Low complexity" evidence="1">
    <location>
        <begin position="216"/>
        <end position="242"/>
    </location>
</feature>
<dbReference type="Pfam" id="PF08737">
    <property type="entry name" value="Rgp1"/>
    <property type="match status" value="1"/>
</dbReference>